<evidence type="ECO:0000256" key="9">
    <source>
        <dbReference type="HAMAP-Rule" id="MF_00446"/>
    </source>
</evidence>
<feature type="chain" id="PRO_5039766344" description="Aspartate 1-decarboxylase beta chain" evidence="9 13">
    <location>
        <begin position="1"/>
        <end position="24"/>
    </location>
</feature>
<feature type="active site" description="Schiff-base intermediate with substrate; via pyruvic acid" evidence="9 10">
    <location>
        <position position="25"/>
    </location>
</feature>
<proteinExistence type="inferred from homology"/>
<evidence type="ECO:0000256" key="2">
    <source>
        <dbReference type="ARBA" id="ARBA00022655"/>
    </source>
</evidence>
<dbReference type="EMBL" id="DQVE01000002">
    <property type="protein sequence ID" value="HIP97799.1"/>
    <property type="molecule type" value="Genomic_DNA"/>
</dbReference>
<feature type="binding site" evidence="9 11">
    <location>
        <begin position="73"/>
        <end position="75"/>
    </location>
    <ligand>
        <name>substrate</name>
    </ligand>
</feature>
<comment type="PTM">
    <text evidence="9 12">Is synthesized initially as an inactive proenzyme, which is activated by self-cleavage at a specific serine bond to produce a beta-subunit with a hydroxyl group at its C-terminus and an alpha-subunit with a pyruvoyl group at its N-terminus.</text>
</comment>
<dbReference type="AlphaFoldDB" id="A0A9D0YNT6"/>
<reference evidence="14" key="1">
    <citation type="journal article" date="2020" name="ISME J.">
        <title>Gammaproteobacteria mediating utilization of methyl-, sulfur- and petroleum organic compounds in deep ocean hydrothermal plumes.</title>
        <authorList>
            <person name="Zhou Z."/>
            <person name="Liu Y."/>
            <person name="Pan J."/>
            <person name="Cron B.R."/>
            <person name="Toner B.M."/>
            <person name="Anantharaman K."/>
            <person name="Breier J.A."/>
            <person name="Dick G.J."/>
            <person name="Li M."/>
        </authorList>
    </citation>
    <scope>NUCLEOTIDE SEQUENCE</scope>
    <source>
        <strain evidence="14">SZUA-1501</strain>
    </source>
</reference>
<keyword evidence="8 9" id="KW-0670">Pyruvate</keyword>
<dbReference type="InterPro" id="IPR003190">
    <property type="entry name" value="Asp_decarbox"/>
</dbReference>
<comment type="pathway">
    <text evidence="9">Cofactor biosynthesis; (R)-pantothenate biosynthesis; beta-alanine from L-aspartate: step 1/1.</text>
</comment>
<keyword evidence="3 9" id="KW-0210">Decarboxylase</keyword>
<evidence type="ECO:0000256" key="6">
    <source>
        <dbReference type="ARBA" id="ARBA00023239"/>
    </source>
</evidence>
<dbReference type="CDD" id="cd06919">
    <property type="entry name" value="Asp_decarbox"/>
    <property type="match status" value="1"/>
</dbReference>
<dbReference type="PANTHER" id="PTHR21012">
    <property type="entry name" value="ASPARTATE 1-DECARBOXYLASE"/>
    <property type="match status" value="1"/>
</dbReference>
<dbReference type="HAMAP" id="MF_00446">
    <property type="entry name" value="PanD"/>
    <property type="match status" value="1"/>
</dbReference>
<evidence type="ECO:0000256" key="7">
    <source>
        <dbReference type="ARBA" id="ARBA00023270"/>
    </source>
</evidence>
<dbReference type="GO" id="GO:0004068">
    <property type="term" value="F:aspartate 1-decarboxylase activity"/>
    <property type="evidence" value="ECO:0007669"/>
    <property type="project" value="UniProtKB-UniRule"/>
</dbReference>
<keyword evidence="7 9" id="KW-0704">Schiff base</keyword>
<dbReference type="InterPro" id="IPR009010">
    <property type="entry name" value="Asp_de-COase-like_dom_sf"/>
</dbReference>
<dbReference type="Pfam" id="PF02261">
    <property type="entry name" value="Asp_decarbox"/>
    <property type="match status" value="1"/>
</dbReference>
<comment type="cofactor">
    <cofactor evidence="9 10">
        <name>pyruvate</name>
        <dbReference type="ChEBI" id="CHEBI:15361"/>
    </cofactor>
    <text evidence="9 10">Binds 1 pyruvoyl group covalently per subunit.</text>
</comment>
<sequence length="125" mass="14063">MKRFMLKSKIHQITVTGAELYYEGSLSLDEELMKLANLIPYEKVEVYNINNGERFSTYIIPAPAGSRICRLNGAAARKGAKGDKIIIVSYAVVDEEVLLKFKPCIVYIGENNTVKEVKNFETTEV</sequence>
<dbReference type="SUPFAM" id="SSF50692">
    <property type="entry name" value="ADC-like"/>
    <property type="match status" value="1"/>
</dbReference>
<evidence type="ECO:0000256" key="11">
    <source>
        <dbReference type="PIRSR" id="PIRSR006246-2"/>
    </source>
</evidence>
<feature type="chain" id="PRO_5039766343" description="Aspartate 1-decarboxylase alpha chain" evidence="9 13">
    <location>
        <begin position="25"/>
        <end position="125"/>
    </location>
</feature>
<evidence type="ECO:0000256" key="10">
    <source>
        <dbReference type="PIRSR" id="PIRSR006246-1"/>
    </source>
</evidence>
<dbReference type="Proteomes" id="UP000606463">
    <property type="component" value="Unassembled WGS sequence"/>
</dbReference>
<feature type="modified residue" description="Pyruvic acid (Ser)" evidence="9 12">
    <location>
        <position position="25"/>
    </location>
</feature>
<keyword evidence="1 9" id="KW-0963">Cytoplasm</keyword>
<dbReference type="EC" id="4.1.1.11" evidence="9"/>
<keyword evidence="4 9" id="KW-0068">Autocatalytic cleavage</keyword>
<dbReference type="NCBIfam" id="TIGR00223">
    <property type="entry name" value="panD"/>
    <property type="match status" value="1"/>
</dbReference>
<comment type="catalytic activity">
    <reaction evidence="9">
        <text>L-aspartate + H(+) = beta-alanine + CO2</text>
        <dbReference type="Rhea" id="RHEA:19497"/>
        <dbReference type="ChEBI" id="CHEBI:15378"/>
        <dbReference type="ChEBI" id="CHEBI:16526"/>
        <dbReference type="ChEBI" id="CHEBI:29991"/>
        <dbReference type="ChEBI" id="CHEBI:57966"/>
        <dbReference type="EC" id="4.1.1.11"/>
    </reaction>
</comment>
<accession>A0A9D0YNT6</accession>
<comment type="caution">
    <text evidence="14">The sequence shown here is derived from an EMBL/GenBank/DDBJ whole genome shotgun (WGS) entry which is preliminary data.</text>
</comment>
<keyword evidence="5 9" id="KW-0865">Zymogen</keyword>
<dbReference type="PANTHER" id="PTHR21012:SF0">
    <property type="entry name" value="ASPARTATE 1-DECARBOXYLASE"/>
    <property type="match status" value="1"/>
</dbReference>
<comment type="similarity">
    <text evidence="9">Belongs to the PanD family.</text>
</comment>
<feature type="binding site" evidence="9 11">
    <location>
        <position position="57"/>
    </location>
    <ligand>
        <name>substrate</name>
    </ligand>
</feature>
<dbReference type="Gene3D" id="2.40.40.20">
    <property type="match status" value="1"/>
</dbReference>
<keyword evidence="6 9" id="KW-0456">Lyase</keyword>
<comment type="subcellular location">
    <subcellularLocation>
        <location evidence="9">Cytoplasm</location>
    </subcellularLocation>
</comment>
<name>A0A9D0YNT6_AQUAO</name>
<evidence type="ECO:0000256" key="12">
    <source>
        <dbReference type="PIRSR" id="PIRSR006246-3"/>
    </source>
</evidence>
<evidence type="ECO:0000256" key="1">
    <source>
        <dbReference type="ARBA" id="ARBA00022490"/>
    </source>
</evidence>
<comment type="function">
    <text evidence="9">Catalyzes the pyruvoyl-dependent decarboxylation of aspartate to produce beta-alanine.</text>
</comment>
<dbReference type="PIRSF" id="PIRSF006246">
    <property type="entry name" value="Asp_decarbox"/>
    <property type="match status" value="1"/>
</dbReference>
<dbReference type="GO" id="GO:0015940">
    <property type="term" value="P:pantothenate biosynthetic process"/>
    <property type="evidence" value="ECO:0007669"/>
    <property type="project" value="UniProtKB-UniRule"/>
</dbReference>
<organism evidence="14 15">
    <name type="scientific">Aquifex aeolicus</name>
    <dbReference type="NCBI Taxonomy" id="63363"/>
    <lineage>
        <taxon>Bacteria</taxon>
        <taxon>Pseudomonadati</taxon>
        <taxon>Aquificota</taxon>
        <taxon>Aquificia</taxon>
        <taxon>Aquificales</taxon>
        <taxon>Aquificaceae</taxon>
        <taxon>Aquifex</taxon>
    </lineage>
</organism>
<keyword evidence="2 9" id="KW-0566">Pantothenate biosynthesis</keyword>
<protein>
    <recommendedName>
        <fullName evidence="9">Aspartate 1-decarboxylase</fullName>
        <ecNumber evidence="9">4.1.1.11</ecNumber>
    </recommendedName>
    <alternativeName>
        <fullName evidence="9">Aspartate alpha-decarboxylase</fullName>
    </alternativeName>
    <component>
        <recommendedName>
            <fullName evidence="9">Aspartate 1-decarboxylase beta chain</fullName>
        </recommendedName>
    </component>
    <component>
        <recommendedName>
            <fullName evidence="9">Aspartate 1-decarboxylase alpha chain</fullName>
        </recommendedName>
    </component>
</protein>
<feature type="active site" description="Proton donor" evidence="9 10">
    <location>
        <position position="58"/>
    </location>
</feature>
<evidence type="ECO:0000313" key="15">
    <source>
        <dbReference type="Proteomes" id="UP000606463"/>
    </source>
</evidence>
<evidence type="ECO:0000256" key="3">
    <source>
        <dbReference type="ARBA" id="ARBA00022793"/>
    </source>
</evidence>
<evidence type="ECO:0000256" key="8">
    <source>
        <dbReference type="ARBA" id="ARBA00023317"/>
    </source>
</evidence>
<gene>
    <name evidence="9" type="primary">panD</name>
    <name evidence="14" type="ORF">EYH37_00295</name>
</gene>
<evidence type="ECO:0000256" key="13">
    <source>
        <dbReference type="PIRSR" id="PIRSR006246-5"/>
    </source>
</evidence>
<evidence type="ECO:0000256" key="5">
    <source>
        <dbReference type="ARBA" id="ARBA00023145"/>
    </source>
</evidence>
<comment type="subunit">
    <text evidence="9">Heterooctamer of four alpha and four beta subunits.</text>
</comment>
<evidence type="ECO:0000256" key="4">
    <source>
        <dbReference type="ARBA" id="ARBA00022813"/>
    </source>
</evidence>
<evidence type="ECO:0000313" key="14">
    <source>
        <dbReference type="EMBL" id="HIP97799.1"/>
    </source>
</evidence>
<dbReference type="GO" id="GO:0006523">
    <property type="term" value="P:alanine biosynthetic process"/>
    <property type="evidence" value="ECO:0007669"/>
    <property type="project" value="InterPro"/>
</dbReference>
<dbReference type="GO" id="GO:0005829">
    <property type="term" value="C:cytosol"/>
    <property type="evidence" value="ECO:0007669"/>
    <property type="project" value="TreeGrafter"/>
</dbReference>